<reference evidence="2" key="1">
    <citation type="submission" date="2023-03" db="EMBL/GenBank/DDBJ databases">
        <title>Chromosome-scale reference genome and RAD-based genetic map of yellow starthistle (Centaurea solstitialis) reveal putative structural variation and QTLs associated with invader traits.</title>
        <authorList>
            <person name="Reatini B."/>
            <person name="Cang F.A."/>
            <person name="Jiang Q."/>
            <person name="Mckibben M.T.W."/>
            <person name="Barker M.S."/>
            <person name="Rieseberg L.H."/>
            <person name="Dlugosch K.M."/>
        </authorList>
    </citation>
    <scope>NUCLEOTIDE SEQUENCE</scope>
    <source>
        <strain evidence="2">CAN-66</strain>
        <tissue evidence="2">Leaf</tissue>
    </source>
</reference>
<keyword evidence="3" id="KW-1185">Reference proteome</keyword>
<dbReference type="Pfam" id="PF21960">
    <property type="entry name" value="RCF1-5-like_lid"/>
    <property type="match status" value="1"/>
</dbReference>
<sequence length="762" mass="86353">MENPVPYSRGLQKHSSSVGKQGRSGYDPSDTENEWQEAPWRELNRKSVELGSGVPKMSLEDTRNVNTLRLTRRHSSKFDPEGVPPARRHSKSPYKPRRDDGNSRSPTLGPLPLPPGRNISPFSKSERRRHFAPFTSARGNDDMLETDEAFGSYNKQKHSQPNTESYREIEKLNYGRTLSAPRLRTRDKDQQQTKYDHRVKRREERSRTPPLRRSVTPRKDKDGNAKNAPSVGEINEMVANAKLAKSPAKHTPVFDSTDSLPGGDIFFSRDYAAVSKQKVKNGGPESRLSPKTKRFLEKKHDPNHRYKSNAVPSYNTTAISPSNLLTPTTIISSSVCKQSSNLSDASAKSTGSSWKFTANRRKSQTDAWFSCIGKGPCRITKKSPERERAFDEASFIEKAFVVERIRQFWADKHQPSSLNGFTCHKQEALQLKQLASQDIFPHILFKGPQGSGRKALTMALLCEIYGDAARNISHDLRYFQIQETRLTQVAVPLASSAHHVELNVYLEANARYALMASVKQISSNHSVAPEISTVNLKPDYTVMVLYDVDKADESIQHLIKWIMDCYSDVCKLILCCEDDVHILEPVKSRCHIFKLDAPVTHEIMEVLIQIARKENFDLSMKFAAKIANKSKQNLRKAIMALEACKSHKLFLIRGKLQKLLVEFVHPKLILQKLIEQFLKGVEATLKRELYYWHQYYVSSHPYPTHSFIFDGKYVTKRINANLQEKRLPLGTSALLKLEGVGSNVNHFLVVNARTTESATRGG</sequence>
<dbReference type="EMBL" id="JARYMX010000002">
    <property type="protein sequence ID" value="KAJ9561921.1"/>
    <property type="molecule type" value="Genomic_DNA"/>
</dbReference>
<dbReference type="AlphaFoldDB" id="A0AA38WT36"/>
<organism evidence="2 3">
    <name type="scientific">Centaurea solstitialis</name>
    <name type="common">yellow star-thistle</name>
    <dbReference type="NCBI Taxonomy" id="347529"/>
    <lineage>
        <taxon>Eukaryota</taxon>
        <taxon>Viridiplantae</taxon>
        <taxon>Streptophyta</taxon>
        <taxon>Embryophyta</taxon>
        <taxon>Tracheophyta</taxon>
        <taxon>Spermatophyta</taxon>
        <taxon>Magnoliopsida</taxon>
        <taxon>eudicotyledons</taxon>
        <taxon>Gunneridae</taxon>
        <taxon>Pentapetalae</taxon>
        <taxon>asterids</taxon>
        <taxon>campanulids</taxon>
        <taxon>Asterales</taxon>
        <taxon>Asteraceae</taxon>
        <taxon>Carduoideae</taxon>
        <taxon>Cardueae</taxon>
        <taxon>Centaureinae</taxon>
        <taxon>Centaurea</taxon>
    </lineage>
</organism>
<name>A0AA38WT36_9ASTR</name>
<comment type="caution">
    <text evidence="2">The sequence shown here is derived from an EMBL/GenBank/DDBJ whole genome shotgun (WGS) entry which is preliminary data.</text>
</comment>
<dbReference type="FunFam" id="1.10.8.60:FF:000030">
    <property type="entry name" value="replication factor C subunit 3"/>
    <property type="match status" value="1"/>
</dbReference>
<gene>
    <name evidence="2" type="ORF">OSB04_007081</name>
</gene>
<dbReference type="Gene3D" id="1.10.8.60">
    <property type="match status" value="1"/>
</dbReference>
<dbReference type="InterPro" id="IPR050238">
    <property type="entry name" value="DNA_Rep/Repair_Clamp_Loader"/>
</dbReference>
<dbReference type="GO" id="GO:0006261">
    <property type="term" value="P:DNA-templated DNA replication"/>
    <property type="evidence" value="ECO:0007669"/>
    <property type="project" value="TreeGrafter"/>
</dbReference>
<dbReference type="PANTHER" id="PTHR11669">
    <property type="entry name" value="REPLICATION FACTOR C / DNA POLYMERASE III GAMMA-TAU SUBUNIT"/>
    <property type="match status" value="1"/>
</dbReference>
<dbReference type="PANTHER" id="PTHR11669:SF25">
    <property type="entry name" value="OS02G0704966 PROTEIN"/>
    <property type="match status" value="1"/>
</dbReference>
<accession>A0AA38WT36</accession>
<evidence type="ECO:0000313" key="2">
    <source>
        <dbReference type="EMBL" id="KAJ9561921.1"/>
    </source>
</evidence>
<proteinExistence type="predicted"/>
<dbReference type="GO" id="GO:0005634">
    <property type="term" value="C:nucleus"/>
    <property type="evidence" value="ECO:0007669"/>
    <property type="project" value="TreeGrafter"/>
</dbReference>
<protein>
    <recommendedName>
        <fullName evidence="4">Replication factor C subunit 3</fullName>
    </recommendedName>
</protein>
<dbReference type="GO" id="GO:0005663">
    <property type="term" value="C:DNA replication factor C complex"/>
    <property type="evidence" value="ECO:0007669"/>
    <property type="project" value="TreeGrafter"/>
</dbReference>
<dbReference type="InterPro" id="IPR027417">
    <property type="entry name" value="P-loop_NTPase"/>
</dbReference>
<feature type="compositionally biased region" description="Basic and acidic residues" evidence="1">
    <location>
        <begin position="39"/>
        <end position="48"/>
    </location>
</feature>
<dbReference type="GO" id="GO:0003689">
    <property type="term" value="F:DNA clamp loader activity"/>
    <property type="evidence" value="ECO:0007669"/>
    <property type="project" value="TreeGrafter"/>
</dbReference>
<dbReference type="SUPFAM" id="SSF52540">
    <property type="entry name" value="P-loop containing nucleoside triphosphate hydrolases"/>
    <property type="match status" value="1"/>
</dbReference>
<feature type="region of interest" description="Disordered" evidence="1">
    <location>
        <begin position="1"/>
        <end position="231"/>
    </location>
</feature>
<dbReference type="Gene3D" id="3.40.50.300">
    <property type="entry name" value="P-loop containing nucleotide triphosphate hydrolases"/>
    <property type="match status" value="1"/>
</dbReference>
<feature type="compositionally biased region" description="Basic and acidic residues" evidence="1">
    <location>
        <begin position="184"/>
        <end position="207"/>
    </location>
</feature>
<dbReference type="Proteomes" id="UP001172457">
    <property type="component" value="Chromosome 2"/>
</dbReference>
<evidence type="ECO:0008006" key="4">
    <source>
        <dbReference type="Google" id="ProtNLM"/>
    </source>
</evidence>
<evidence type="ECO:0000313" key="3">
    <source>
        <dbReference type="Proteomes" id="UP001172457"/>
    </source>
</evidence>
<evidence type="ECO:0000256" key="1">
    <source>
        <dbReference type="SAM" id="MobiDB-lite"/>
    </source>
</evidence>
<dbReference type="GO" id="GO:0006281">
    <property type="term" value="P:DNA repair"/>
    <property type="evidence" value="ECO:0007669"/>
    <property type="project" value="TreeGrafter"/>
</dbReference>
<feature type="compositionally biased region" description="Basic residues" evidence="1">
    <location>
        <begin position="86"/>
        <end position="95"/>
    </location>
</feature>